<dbReference type="SUPFAM" id="SSF47473">
    <property type="entry name" value="EF-hand"/>
    <property type="match status" value="1"/>
</dbReference>
<sequence>MEADGASLFPVRSLAEAHLEEWKKAHKYDGKVGVGVVGVGASGPQAARRNHSNVLITDSSTQKAHLESPGGRALGAKPGAGARSRLLAAGEEELPRGSFGAGGWAPGGKGCYPRMSHKEAAEARRAVRRVLLNKYKGMSRAWRDLDINGDGRLSFYEFCRACHKLGVGYCPRQLWDAFDMDRNSFITLDEVDPAFGSLLGNFASHVLSVYDTIEEAWHSCFNRRGSGRVDFEYFSRACSQVGFDGDHGAVFDALSADKATTGINWREFDLLQLWSGKEPPEYASPLHSAAEADALARSVDEKDMVHVLRCRADQRARAK</sequence>
<dbReference type="Proteomes" id="UP001189429">
    <property type="component" value="Unassembled WGS sequence"/>
</dbReference>
<dbReference type="PROSITE" id="PS00018">
    <property type="entry name" value="EF_HAND_1"/>
    <property type="match status" value="1"/>
</dbReference>
<comment type="caution">
    <text evidence="4">The sequence shown here is derived from an EMBL/GenBank/DDBJ whole genome shotgun (WGS) entry which is preliminary data.</text>
</comment>
<dbReference type="InterPro" id="IPR011992">
    <property type="entry name" value="EF-hand-dom_pair"/>
</dbReference>
<keyword evidence="5" id="KW-1185">Reference proteome</keyword>
<name>A0ABN9TMI2_9DINO</name>
<keyword evidence="1" id="KW-0106">Calcium</keyword>
<dbReference type="Gene3D" id="1.10.238.10">
    <property type="entry name" value="EF-hand"/>
    <property type="match status" value="1"/>
</dbReference>
<evidence type="ECO:0000313" key="4">
    <source>
        <dbReference type="EMBL" id="CAK0847214.1"/>
    </source>
</evidence>
<accession>A0ABN9TMI2</accession>
<dbReference type="SMART" id="SM00054">
    <property type="entry name" value="EFh"/>
    <property type="match status" value="2"/>
</dbReference>
<dbReference type="PROSITE" id="PS50222">
    <property type="entry name" value="EF_HAND_2"/>
    <property type="match status" value="1"/>
</dbReference>
<protein>
    <recommendedName>
        <fullName evidence="3">EF-hand domain-containing protein</fullName>
    </recommendedName>
</protein>
<dbReference type="InterPro" id="IPR018247">
    <property type="entry name" value="EF_Hand_1_Ca_BS"/>
</dbReference>
<feature type="domain" description="EF-hand" evidence="3">
    <location>
        <begin position="133"/>
        <end position="168"/>
    </location>
</feature>
<evidence type="ECO:0000313" key="5">
    <source>
        <dbReference type="Proteomes" id="UP001189429"/>
    </source>
</evidence>
<dbReference type="EMBL" id="CAUYUJ010014883">
    <property type="protein sequence ID" value="CAK0847214.1"/>
    <property type="molecule type" value="Genomic_DNA"/>
</dbReference>
<dbReference type="InterPro" id="IPR002048">
    <property type="entry name" value="EF_hand_dom"/>
</dbReference>
<evidence type="ECO:0000256" key="2">
    <source>
        <dbReference type="SAM" id="MobiDB-lite"/>
    </source>
</evidence>
<evidence type="ECO:0000259" key="3">
    <source>
        <dbReference type="PROSITE" id="PS50222"/>
    </source>
</evidence>
<feature type="non-terminal residue" evidence="4">
    <location>
        <position position="319"/>
    </location>
</feature>
<proteinExistence type="predicted"/>
<gene>
    <name evidence="4" type="ORF">PCOR1329_LOCUS40490</name>
</gene>
<feature type="region of interest" description="Disordered" evidence="2">
    <location>
        <begin position="58"/>
        <end position="78"/>
    </location>
</feature>
<organism evidence="4 5">
    <name type="scientific">Prorocentrum cordatum</name>
    <dbReference type="NCBI Taxonomy" id="2364126"/>
    <lineage>
        <taxon>Eukaryota</taxon>
        <taxon>Sar</taxon>
        <taxon>Alveolata</taxon>
        <taxon>Dinophyceae</taxon>
        <taxon>Prorocentrales</taxon>
        <taxon>Prorocentraceae</taxon>
        <taxon>Prorocentrum</taxon>
    </lineage>
</organism>
<evidence type="ECO:0000256" key="1">
    <source>
        <dbReference type="ARBA" id="ARBA00022837"/>
    </source>
</evidence>
<reference evidence="4" key="1">
    <citation type="submission" date="2023-10" db="EMBL/GenBank/DDBJ databases">
        <authorList>
            <person name="Chen Y."/>
            <person name="Shah S."/>
            <person name="Dougan E. K."/>
            <person name="Thang M."/>
            <person name="Chan C."/>
        </authorList>
    </citation>
    <scope>NUCLEOTIDE SEQUENCE [LARGE SCALE GENOMIC DNA]</scope>
</reference>